<keyword evidence="3" id="KW-1185">Reference proteome</keyword>
<protein>
    <recommendedName>
        <fullName evidence="1">HTH cro/C1-type domain-containing protein</fullName>
    </recommendedName>
</protein>
<dbReference type="Pfam" id="PF01381">
    <property type="entry name" value="HTH_3"/>
    <property type="match status" value="1"/>
</dbReference>
<dbReference type="CDD" id="cd00093">
    <property type="entry name" value="HTH_XRE"/>
    <property type="match status" value="1"/>
</dbReference>
<gene>
    <name evidence="2" type="ORF">GCM10009425_49260</name>
</gene>
<name>A0ABQ2H3T0_9PSED</name>
<dbReference type="SUPFAM" id="SSF47413">
    <property type="entry name" value="lambda repressor-like DNA-binding domains"/>
    <property type="match status" value="1"/>
</dbReference>
<reference evidence="3" key="1">
    <citation type="journal article" date="2019" name="Int. J. Syst. Evol. Microbiol.">
        <title>The Global Catalogue of Microorganisms (GCM) 10K type strain sequencing project: providing services to taxonomists for standard genome sequencing and annotation.</title>
        <authorList>
            <consortium name="The Broad Institute Genomics Platform"/>
            <consortium name="The Broad Institute Genome Sequencing Center for Infectious Disease"/>
            <person name="Wu L."/>
            <person name="Ma J."/>
        </authorList>
    </citation>
    <scope>NUCLEOTIDE SEQUENCE [LARGE SCALE GENOMIC DNA]</scope>
    <source>
        <strain evidence="3">JCM 13501</strain>
    </source>
</reference>
<evidence type="ECO:0000313" key="2">
    <source>
        <dbReference type="EMBL" id="GGM32937.1"/>
    </source>
</evidence>
<dbReference type="EMBL" id="BMNW01000053">
    <property type="protein sequence ID" value="GGM32937.1"/>
    <property type="molecule type" value="Genomic_DNA"/>
</dbReference>
<dbReference type="PROSITE" id="PS50943">
    <property type="entry name" value="HTH_CROC1"/>
    <property type="match status" value="1"/>
</dbReference>
<dbReference type="InterPro" id="IPR010982">
    <property type="entry name" value="Lambda_DNA-bd_dom_sf"/>
</dbReference>
<dbReference type="InterPro" id="IPR001387">
    <property type="entry name" value="Cro/C1-type_HTH"/>
</dbReference>
<sequence>MTIGSRLRAERKRLGMSQTDFAKVGGVGKNTQVIYEKDAGNPDTGYLSAIAAVGVDVIFVLTGRYIQEGTPALSHVEQEILCNIRDLEDIERETVRRMLHGLVVTADKKTKDD</sequence>
<organism evidence="2 3">
    <name type="scientific">Pseudomonas asuensis</name>
    <dbReference type="NCBI Taxonomy" id="1825787"/>
    <lineage>
        <taxon>Bacteria</taxon>
        <taxon>Pseudomonadati</taxon>
        <taxon>Pseudomonadota</taxon>
        <taxon>Gammaproteobacteria</taxon>
        <taxon>Pseudomonadales</taxon>
        <taxon>Pseudomonadaceae</taxon>
        <taxon>Pseudomonas</taxon>
    </lineage>
</organism>
<dbReference type="Gene3D" id="1.10.260.40">
    <property type="entry name" value="lambda repressor-like DNA-binding domains"/>
    <property type="match status" value="1"/>
</dbReference>
<comment type="caution">
    <text evidence="2">The sequence shown here is derived from an EMBL/GenBank/DDBJ whole genome shotgun (WGS) entry which is preliminary data.</text>
</comment>
<accession>A0ABQ2H3T0</accession>
<evidence type="ECO:0000313" key="3">
    <source>
        <dbReference type="Proteomes" id="UP000616499"/>
    </source>
</evidence>
<proteinExistence type="predicted"/>
<feature type="domain" description="HTH cro/C1-type" evidence="1">
    <location>
        <begin position="7"/>
        <end position="60"/>
    </location>
</feature>
<dbReference type="Proteomes" id="UP000616499">
    <property type="component" value="Unassembled WGS sequence"/>
</dbReference>
<dbReference type="SMART" id="SM00530">
    <property type="entry name" value="HTH_XRE"/>
    <property type="match status" value="1"/>
</dbReference>
<evidence type="ECO:0000259" key="1">
    <source>
        <dbReference type="PROSITE" id="PS50943"/>
    </source>
</evidence>